<evidence type="ECO:0000313" key="1">
    <source>
        <dbReference type="EMBL" id="KFI45917.1"/>
    </source>
</evidence>
<evidence type="ECO:0000313" key="2">
    <source>
        <dbReference type="Proteomes" id="UP000029096"/>
    </source>
</evidence>
<dbReference type="RefSeq" id="WP_033522181.1">
    <property type="nucleotide sequence ID" value="NZ_JDUS01000018.1"/>
</dbReference>
<gene>
    <name evidence="1" type="ORF">BBOH_0724</name>
</gene>
<organism evidence="1 2">
    <name type="scientific">Bifidobacterium bohemicum DSM 22767</name>
    <dbReference type="NCBI Taxonomy" id="1437606"/>
    <lineage>
        <taxon>Bacteria</taxon>
        <taxon>Bacillati</taxon>
        <taxon>Actinomycetota</taxon>
        <taxon>Actinomycetes</taxon>
        <taxon>Bifidobacteriales</taxon>
        <taxon>Bifidobacteriaceae</taxon>
        <taxon>Bifidobacterium</taxon>
    </lineage>
</organism>
<protein>
    <submittedName>
        <fullName evidence="1">Uncharacterized protein</fullName>
    </submittedName>
</protein>
<accession>A0A086ZHB7</accession>
<sequence>MTSNDTVGNTFNNLFFACQAGSKGISDASGTTITGYTKHVNDSGYFTLTLGGTATASKGEFRTSSVAGTINPRTDTDART</sequence>
<keyword evidence="2" id="KW-1185">Reference proteome</keyword>
<comment type="caution">
    <text evidence="1">The sequence shown here is derived from an EMBL/GenBank/DDBJ whole genome shotgun (WGS) entry which is preliminary data.</text>
</comment>
<reference evidence="1 2" key="1">
    <citation type="submission" date="2014-03" db="EMBL/GenBank/DDBJ databases">
        <title>Genomics of Bifidobacteria.</title>
        <authorList>
            <person name="Ventura M."/>
            <person name="Milani C."/>
            <person name="Lugli G.A."/>
        </authorList>
    </citation>
    <scope>NUCLEOTIDE SEQUENCE [LARGE SCALE GENOMIC DNA]</scope>
    <source>
        <strain evidence="1 2">DSM 22767</strain>
    </source>
</reference>
<proteinExistence type="predicted"/>
<dbReference type="Proteomes" id="UP000029096">
    <property type="component" value="Unassembled WGS sequence"/>
</dbReference>
<name>A0A086ZHB7_9BIFI</name>
<dbReference type="EMBL" id="JGYP01000002">
    <property type="protein sequence ID" value="KFI45917.1"/>
    <property type="molecule type" value="Genomic_DNA"/>
</dbReference>
<dbReference type="AlphaFoldDB" id="A0A086ZHB7"/>